<accession>A0A9P5TIZ3</accession>
<reference evidence="1" key="1">
    <citation type="submission" date="2020-11" db="EMBL/GenBank/DDBJ databases">
        <authorList>
            <consortium name="DOE Joint Genome Institute"/>
            <person name="Ahrendt S."/>
            <person name="Riley R."/>
            <person name="Andreopoulos W."/>
            <person name="LaButti K."/>
            <person name="Pangilinan J."/>
            <person name="Ruiz-duenas F.J."/>
            <person name="Barrasa J.M."/>
            <person name="Sanchez-Garcia M."/>
            <person name="Camarero S."/>
            <person name="Miyauchi S."/>
            <person name="Serrano A."/>
            <person name="Linde D."/>
            <person name="Babiker R."/>
            <person name="Drula E."/>
            <person name="Ayuso-Fernandez I."/>
            <person name="Pacheco R."/>
            <person name="Padilla G."/>
            <person name="Ferreira P."/>
            <person name="Barriuso J."/>
            <person name="Kellner H."/>
            <person name="Castanera R."/>
            <person name="Alfaro M."/>
            <person name="Ramirez L."/>
            <person name="Pisabarro A.G."/>
            <person name="Kuo A."/>
            <person name="Tritt A."/>
            <person name="Lipzen A."/>
            <person name="He G."/>
            <person name="Yan M."/>
            <person name="Ng V."/>
            <person name="Cullen D."/>
            <person name="Martin F."/>
            <person name="Rosso M.-N."/>
            <person name="Henrissat B."/>
            <person name="Hibbett D."/>
            <person name="Martinez A.T."/>
            <person name="Grigoriev I.V."/>
        </authorList>
    </citation>
    <scope>NUCLEOTIDE SEQUENCE</scope>
    <source>
        <strain evidence="1">AH 44721</strain>
    </source>
</reference>
<sequence length="475" mass="55036">MCTFKRGSKGCQTHIFPQGLRKTQAQKNPPSLNTLELKAIEHTSRAIFLMFGSMRLKVAYLMHTSIQWYKRAHWDKCVRHVSKDNRGKIGLALEFKDYIITFITNDLVFQPIWEETFDKKKKKWGLNPIPPSIYDDYSYFLTKVANWIETRSRGIRSGLACEVMRSTQDVWCGIGVYTVCELFFDAGMFSYSPTQDQRLRYMYWLHVYAKDAVGIPTHLAALIDGYNAAIHTLGNQPQNWCRDDNELSLYDPFDPIYIQEALESKSLSLGHLIFGEKDWMHLQQQKFCHQATDPLTLMFMERGELVRNETHLPPGYYESLYPSQQRANYVQRPTYAYNAKKQIWSVVQCFPSNSCSTARLEGKSDQVYEEFTGPERRRRLFSTIVTESQGVAIGPLEYCGNGRILQLPSGRKQLSLVHKADPMLSIRQITQQAKHEFRLKNNLDQPGKAKVAMTERQHITQAEYIKTAVETYWLS</sequence>
<proteinExistence type="predicted"/>
<dbReference type="AlphaFoldDB" id="A0A9P5TIZ3"/>
<protein>
    <submittedName>
        <fullName evidence="1">Uncharacterized protein</fullName>
    </submittedName>
</protein>
<dbReference type="OrthoDB" id="3268838at2759"/>
<organism evidence="1 2">
    <name type="scientific">Gymnopilus junonius</name>
    <name type="common">Spectacular rustgill mushroom</name>
    <name type="synonym">Gymnopilus spectabilis subsp. junonius</name>
    <dbReference type="NCBI Taxonomy" id="109634"/>
    <lineage>
        <taxon>Eukaryota</taxon>
        <taxon>Fungi</taxon>
        <taxon>Dikarya</taxon>
        <taxon>Basidiomycota</taxon>
        <taxon>Agaricomycotina</taxon>
        <taxon>Agaricomycetes</taxon>
        <taxon>Agaricomycetidae</taxon>
        <taxon>Agaricales</taxon>
        <taxon>Agaricineae</taxon>
        <taxon>Hymenogastraceae</taxon>
        <taxon>Gymnopilus</taxon>
    </lineage>
</organism>
<evidence type="ECO:0000313" key="2">
    <source>
        <dbReference type="Proteomes" id="UP000724874"/>
    </source>
</evidence>
<dbReference type="EMBL" id="JADNYJ010000096">
    <property type="protein sequence ID" value="KAF8886455.1"/>
    <property type="molecule type" value="Genomic_DNA"/>
</dbReference>
<comment type="caution">
    <text evidence="1">The sequence shown here is derived from an EMBL/GenBank/DDBJ whole genome shotgun (WGS) entry which is preliminary data.</text>
</comment>
<keyword evidence="2" id="KW-1185">Reference proteome</keyword>
<dbReference type="Proteomes" id="UP000724874">
    <property type="component" value="Unassembled WGS sequence"/>
</dbReference>
<gene>
    <name evidence="1" type="ORF">CPB84DRAFT_1850134</name>
</gene>
<evidence type="ECO:0000313" key="1">
    <source>
        <dbReference type="EMBL" id="KAF8886455.1"/>
    </source>
</evidence>
<name>A0A9P5TIZ3_GYMJU</name>